<evidence type="ECO:0000256" key="1">
    <source>
        <dbReference type="SAM" id="MobiDB-lite"/>
    </source>
</evidence>
<sequence length="87" mass="10220">MNTFGTKPVQHERWVVCPQKRDDGEREEDAPREQASPQQKKFADQPNPSLPFPHPKRGGERLFDSRNLAILFFRRHCLLKKANQHTK</sequence>
<protein>
    <submittedName>
        <fullName evidence="2">Uncharacterized protein</fullName>
    </submittedName>
</protein>
<proteinExistence type="predicted"/>
<gene>
    <name evidence="2" type="ORF">OUZ56_024837</name>
</gene>
<evidence type="ECO:0000313" key="3">
    <source>
        <dbReference type="Proteomes" id="UP001234178"/>
    </source>
</evidence>
<feature type="compositionally biased region" description="Basic and acidic residues" evidence="1">
    <location>
        <begin position="9"/>
        <end position="32"/>
    </location>
</feature>
<organism evidence="2 3">
    <name type="scientific">Daphnia magna</name>
    <dbReference type="NCBI Taxonomy" id="35525"/>
    <lineage>
        <taxon>Eukaryota</taxon>
        <taxon>Metazoa</taxon>
        <taxon>Ecdysozoa</taxon>
        <taxon>Arthropoda</taxon>
        <taxon>Crustacea</taxon>
        <taxon>Branchiopoda</taxon>
        <taxon>Diplostraca</taxon>
        <taxon>Cladocera</taxon>
        <taxon>Anomopoda</taxon>
        <taxon>Daphniidae</taxon>
        <taxon>Daphnia</taxon>
    </lineage>
</organism>
<feature type="region of interest" description="Disordered" evidence="1">
    <location>
        <begin position="1"/>
        <end position="61"/>
    </location>
</feature>
<evidence type="ECO:0000313" key="2">
    <source>
        <dbReference type="EMBL" id="KAK4012598.1"/>
    </source>
</evidence>
<name>A0ABQ9ZI44_9CRUS</name>
<reference evidence="2 3" key="1">
    <citation type="journal article" date="2023" name="Nucleic Acids Res.">
        <title>The hologenome of Daphnia magna reveals possible DNA methylation and microbiome-mediated evolution of the host genome.</title>
        <authorList>
            <person name="Chaturvedi A."/>
            <person name="Li X."/>
            <person name="Dhandapani V."/>
            <person name="Marshall H."/>
            <person name="Kissane S."/>
            <person name="Cuenca-Cambronero M."/>
            <person name="Asole G."/>
            <person name="Calvet F."/>
            <person name="Ruiz-Romero M."/>
            <person name="Marangio P."/>
            <person name="Guigo R."/>
            <person name="Rago D."/>
            <person name="Mirbahai L."/>
            <person name="Eastwood N."/>
            <person name="Colbourne J.K."/>
            <person name="Zhou J."/>
            <person name="Mallon E."/>
            <person name="Orsini L."/>
        </authorList>
    </citation>
    <scope>NUCLEOTIDE SEQUENCE [LARGE SCALE GENOMIC DNA]</scope>
    <source>
        <strain evidence="2">LRV0_1</strain>
    </source>
</reference>
<comment type="caution">
    <text evidence="2">The sequence shown here is derived from an EMBL/GenBank/DDBJ whole genome shotgun (WGS) entry which is preliminary data.</text>
</comment>
<accession>A0ABQ9ZI44</accession>
<keyword evidence="3" id="KW-1185">Reference proteome</keyword>
<dbReference type="Proteomes" id="UP001234178">
    <property type="component" value="Unassembled WGS sequence"/>
</dbReference>
<dbReference type="EMBL" id="JAOYFB010000004">
    <property type="protein sequence ID" value="KAK4012598.1"/>
    <property type="molecule type" value="Genomic_DNA"/>
</dbReference>